<keyword evidence="1" id="KW-0812">Transmembrane</keyword>
<evidence type="ECO:0000313" key="3">
    <source>
        <dbReference type="Proteomes" id="UP000008553"/>
    </source>
</evidence>
<organism evidence="2 3">
    <name type="scientific">Plasmodium yoelii yoelii</name>
    <dbReference type="NCBI Taxonomy" id="73239"/>
    <lineage>
        <taxon>Eukaryota</taxon>
        <taxon>Sar</taxon>
        <taxon>Alveolata</taxon>
        <taxon>Apicomplexa</taxon>
        <taxon>Aconoidasida</taxon>
        <taxon>Haemosporida</taxon>
        <taxon>Plasmodiidae</taxon>
        <taxon>Plasmodium</taxon>
        <taxon>Plasmodium (Vinckeia)</taxon>
    </lineage>
</organism>
<dbReference type="Proteomes" id="UP000008553">
    <property type="component" value="Unassembled WGS sequence"/>
</dbReference>
<keyword evidence="3" id="KW-1185">Reference proteome</keyword>
<dbReference type="InParanoid" id="Q7RLE8"/>
<comment type="caution">
    <text evidence="2">The sequence shown here is derived from an EMBL/GenBank/DDBJ whole genome shotgun (WGS) entry which is preliminary data.</text>
</comment>
<gene>
    <name evidence="2" type="ORF">PY02597</name>
</gene>
<name>Q7RLE8_PLAYO</name>
<keyword evidence="1" id="KW-1133">Transmembrane helix</keyword>
<protein>
    <submittedName>
        <fullName evidence="2">Uncharacterized protein</fullName>
    </submittedName>
</protein>
<proteinExistence type="predicted"/>
<dbReference type="AlphaFoldDB" id="Q7RLE8"/>
<reference evidence="2 3" key="1">
    <citation type="journal article" date="2002" name="Nature">
        <title>Genome sequence and comparative analysis of the model rodent malaria parasite Plasmodium yoelii yoelii.</title>
        <authorList>
            <person name="Carlton J.M."/>
            <person name="Angiuoli S.V."/>
            <person name="Suh B.B."/>
            <person name="Kooij T.W."/>
            <person name="Pertea M."/>
            <person name="Silva J.C."/>
            <person name="Ermolaeva M.D."/>
            <person name="Allen J.E."/>
            <person name="Selengut J.D."/>
            <person name="Koo H.L."/>
            <person name="Peterson J.D."/>
            <person name="Pop M."/>
            <person name="Kosack D.S."/>
            <person name="Shumway M.F."/>
            <person name="Bidwell S.L."/>
            <person name="Shallom S.J."/>
            <person name="van Aken S.E."/>
            <person name="Riedmuller S.B."/>
            <person name="Feldblyum T.V."/>
            <person name="Cho J.K."/>
            <person name="Quackenbush J."/>
            <person name="Sedegah M."/>
            <person name="Shoaibi A."/>
            <person name="Cummings L.M."/>
            <person name="Florens L."/>
            <person name="Yates J.R."/>
            <person name="Raine J.D."/>
            <person name="Sinden R.E."/>
            <person name="Harris M.A."/>
            <person name="Cunningham D.A."/>
            <person name="Preiser P.R."/>
            <person name="Bergman L.W."/>
            <person name="Vaidya A.B."/>
            <person name="van Lin L.H."/>
            <person name="Janse C.J."/>
            <person name="Waters A.P."/>
            <person name="Smith H.O."/>
            <person name="White O.R."/>
            <person name="Salzberg S.L."/>
            <person name="Venter J.C."/>
            <person name="Fraser C.M."/>
            <person name="Hoffman S.L."/>
            <person name="Gardner M.J."/>
            <person name="Carucci D.J."/>
        </authorList>
    </citation>
    <scope>NUCLEOTIDE SEQUENCE [LARGE SCALE GENOMIC DNA]</scope>
    <source>
        <strain evidence="2 3">17XNL</strain>
    </source>
</reference>
<accession>Q7RLE8</accession>
<evidence type="ECO:0000313" key="2">
    <source>
        <dbReference type="EMBL" id="EAA22064.1"/>
    </source>
</evidence>
<dbReference type="EMBL" id="AABL01000712">
    <property type="protein sequence ID" value="EAA22064.1"/>
    <property type="molecule type" value="Genomic_DNA"/>
</dbReference>
<feature type="transmembrane region" description="Helical" evidence="1">
    <location>
        <begin position="25"/>
        <end position="45"/>
    </location>
</feature>
<dbReference type="PaxDb" id="73239-Q7RLE8"/>
<keyword evidence="1" id="KW-0472">Membrane</keyword>
<evidence type="ECO:0000256" key="1">
    <source>
        <dbReference type="SAM" id="Phobius"/>
    </source>
</evidence>
<sequence length="88" mass="10906">MCLFCNLSCVLTCEFKRISNLNIHYFFIFLFFYFFTFLLLSYWLISDEEVYMDYKSISDYEKDENFMKDRMEALKNMEKYGKSYSEIF</sequence>